<dbReference type="KEGG" id="ppac:PAP_06370"/>
<keyword evidence="3" id="KW-0560">Oxidoreductase</keyword>
<dbReference type="OrthoDB" id="287850at2157"/>
<dbReference type="Proteomes" id="UP000027981">
    <property type="component" value="Chromosome"/>
</dbReference>
<dbReference type="eggNOG" id="arCOG00288">
    <property type="taxonomic scope" value="Archaea"/>
</dbReference>
<evidence type="ECO:0000313" key="6">
    <source>
        <dbReference type="Proteomes" id="UP000027981"/>
    </source>
</evidence>
<keyword evidence="2" id="KW-0288">FMN</keyword>
<sequence>MILELAKRRKTVRKFKHESFPLEKLLKCIEAAKEAPSGMNAQPWHFVVVKDMELKRRIRETCEEGEKEFYERVKGKLGDWLSKKGFTWEKPFLTEAPYLVLVFSNVKAPFSKESTWLSIGYLLLALEEEGLATVTYTPPNFKAIAKLVNAPKDYRLEVILPVGYSNDDKPKYERKRLEEVYSLDKFELKS</sequence>
<dbReference type="EMBL" id="CP006019">
    <property type="protein sequence ID" value="AIF69671.1"/>
    <property type="molecule type" value="Genomic_DNA"/>
</dbReference>
<feature type="domain" description="Nitroreductase" evidence="4">
    <location>
        <begin position="7"/>
        <end position="164"/>
    </location>
</feature>
<dbReference type="SUPFAM" id="SSF55469">
    <property type="entry name" value="FMN-dependent nitroreductase-like"/>
    <property type="match status" value="1"/>
</dbReference>
<dbReference type="HOGENOM" id="CLU_070764_1_0_2"/>
<dbReference type="InterPro" id="IPR000415">
    <property type="entry name" value="Nitroreductase-like"/>
</dbReference>
<evidence type="ECO:0000256" key="2">
    <source>
        <dbReference type="ARBA" id="ARBA00022643"/>
    </source>
</evidence>
<evidence type="ECO:0000259" key="4">
    <source>
        <dbReference type="Pfam" id="PF00881"/>
    </source>
</evidence>
<dbReference type="RefSeq" id="WP_048165207.1">
    <property type="nucleotide sequence ID" value="NZ_CP006019.1"/>
</dbReference>
<dbReference type="PANTHER" id="PTHR23026:SF90">
    <property type="entry name" value="IODOTYROSINE DEIODINASE 1"/>
    <property type="match status" value="1"/>
</dbReference>
<proteinExistence type="predicted"/>
<dbReference type="Pfam" id="PF00881">
    <property type="entry name" value="Nitroreductase"/>
    <property type="match status" value="1"/>
</dbReference>
<keyword evidence="6" id="KW-1185">Reference proteome</keyword>
<dbReference type="PANTHER" id="PTHR23026">
    <property type="entry name" value="NADPH NITROREDUCTASE"/>
    <property type="match status" value="1"/>
</dbReference>
<dbReference type="GO" id="GO:0016491">
    <property type="term" value="F:oxidoreductase activity"/>
    <property type="evidence" value="ECO:0007669"/>
    <property type="project" value="UniProtKB-KW"/>
</dbReference>
<dbReference type="GeneID" id="24842394"/>
<protein>
    <recommendedName>
        <fullName evidence="4">Nitroreductase domain-containing protein</fullName>
    </recommendedName>
</protein>
<evidence type="ECO:0000256" key="1">
    <source>
        <dbReference type="ARBA" id="ARBA00022630"/>
    </source>
</evidence>
<evidence type="ECO:0000256" key="3">
    <source>
        <dbReference type="ARBA" id="ARBA00023002"/>
    </source>
</evidence>
<dbReference type="AlphaFoldDB" id="A0A075LU61"/>
<dbReference type="Gene3D" id="3.40.109.10">
    <property type="entry name" value="NADH Oxidase"/>
    <property type="match status" value="1"/>
</dbReference>
<reference evidence="6" key="1">
    <citation type="submission" date="2013-06" db="EMBL/GenBank/DDBJ databases">
        <title>Complete Genome Sequence of Hyperthermophilic Palaeococcus pacificus DY20341T, Isolated from a Deep-Sea Hydrothermal Sediments.</title>
        <authorList>
            <person name="Zeng X."/>
            <person name="Shao Z."/>
        </authorList>
    </citation>
    <scope>NUCLEOTIDE SEQUENCE [LARGE SCALE GENOMIC DNA]</scope>
    <source>
        <strain evidence="6">DY20341</strain>
    </source>
</reference>
<keyword evidence="1" id="KW-0285">Flavoprotein</keyword>
<reference evidence="5 6" key="2">
    <citation type="journal article" date="2015" name="Genome Announc.">
        <title>Complete Genome Sequence of Hyperthermophilic Piezophilic Archaeon Palaeococcus pacificus DY20341T, Isolated from Deep-Sea Hydrothermal Sediments.</title>
        <authorList>
            <person name="Zeng X."/>
            <person name="Jebbar M."/>
            <person name="Shao Z."/>
        </authorList>
    </citation>
    <scope>NUCLEOTIDE SEQUENCE [LARGE SCALE GENOMIC DNA]</scope>
    <source>
        <strain evidence="5 6">DY20341</strain>
    </source>
</reference>
<gene>
    <name evidence="5" type="ORF">PAP_06370</name>
</gene>
<dbReference type="InterPro" id="IPR029479">
    <property type="entry name" value="Nitroreductase"/>
</dbReference>
<dbReference type="STRING" id="1343739.PAP_06370"/>
<dbReference type="InterPro" id="IPR050627">
    <property type="entry name" value="Nitroreductase/BluB"/>
</dbReference>
<evidence type="ECO:0000313" key="5">
    <source>
        <dbReference type="EMBL" id="AIF69671.1"/>
    </source>
</evidence>
<dbReference type="CDD" id="cd02144">
    <property type="entry name" value="iodotyrosine_dehalogenase"/>
    <property type="match status" value="1"/>
</dbReference>
<accession>A0A075LU61</accession>
<name>A0A075LU61_9EURY</name>
<organism evidence="5 6">
    <name type="scientific">Palaeococcus pacificus DY20341</name>
    <dbReference type="NCBI Taxonomy" id="1343739"/>
    <lineage>
        <taxon>Archaea</taxon>
        <taxon>Methanobacteriati</taxon>
        <taxon>Methanobacteriota</taxon>
        <taxon>Thermococci</taxon>
        <taxon>Thermococcales</taxon>
        <taxon>Thermococcaceae</taxon>
        <taxon>Palaeococcus</taxon>
    </lineage>
</organism>